<dbReference type="RefSeq" id="WP_074650153.1">
    <property type="nucleotide sequence ID" value="NZ_FOIL01000047.1"/>
</dbReference>
<feature type="domain" description="FIST" evidence="1">
    <location>
        <begin position="26"/>
        <end position="220"/>
    </location>
</feature>
<dbReference type="Pfam" id="PF08495">
    <property type="entry name" value="FIST"/>
    <property type="match status" value="1"/>
</dbReference>
<dbReference type="Pfam" id="PF10442">
    <property type="entry name" value="FIST_C"/>
    <property type="match status" value="1"/>
</dbReference>
<accession>A0A1I0HAS4</accession>
<reference evidence="2 3" key="1">
    <citation type="submission" date="2016-10" db="EMBL/GenBank/DDBJ databases">
        <authorList>
            <person name="de Groot N.N."/>
        </authorList>
    </citation>
    <scope>NUCLEOTIDE SEQUENCE [LARGE SCALE GENOMIC DNA]</scope>
    <source>
        <strain evidence="2 3">KH1P1</strain>
    </source>
</reference>
<sequence length="364" mass="40363">MQSKVGYSANSDVREAVDEATRGIVNPAGLIIMTDHERLPEIAAILQRRYPDAQTIGTSGINYFNRQSSDHNLIVTALLDGVSCCAGYLTRLSSAPLGDLSNLQEAIRAVGGEKDNTLVLQYCTNDEERLTTTLNVALDGTGIHMIGGSVFGYPEGEVGQVAVNGRIYEDACAFLVIKNETGKVRVYRENIYDRIPDGKPHLVTKVDMATKSLFELDHCPAAEVYSEELGIPKERIIDNVLQNPMGRVVGDQIYISSQKTMLSNGGMTLFKILNENDTIYFLELQNYQDINRQTIKQVQADFKNISLAISVNCIYRYLLFTKNGYYNRFLGDMSKLGNYVGNIGGGEQIDKQHVNQTMVMAVFD</sequence>
<evidence type="ECO:0000313" key="3">
    <source>
        <dbReference type="Proteomes" id="UP000199820"/>
    </source>
</evidence>
<dbReference type="PANTHER" id="PTHR40252:SF2">
    <property type="entry name" value="BLR0328 PROTEIN"/>
    <property type="match status" value="1"/>
</dbReference>
<name>A0A1I0HAS4_9FIRM</name>
<dbReference type="AlphaFoldDB" id="A0A1I0HAS4"/>
<dbReference type="SMART" id="SM00897">
    <property type="entry name" value="FIST"/>
    <property type="match status" value="1"/>
</dbReference>
<evidence type="ECO:0000259" key="1">
    <source>
        <dbReference type="SMART" id="SM00897"/>
    </source>
</evidence>
<organism evidence="2 3">
    <name type="scientific">[Clostridium] aminophilum</name>
    <dbReference type="NCBI Taxonomy" id="1526"/>
    <lineage>
        <taxon>Bacteria</taxon>
        <taxon>Bacillati</taxon>
        <taxon>Bacillota</taxon>
        <taxon>Clostridia</taxon>
        <taxon>Lachnospirales</taxon>
        <taxon>Lachnospiraceae</taxon>
    </lineage>
</organism>
<dbReference type="STRING" id="1526.SAMN02910262_01900"/>
<protein>
    <submittedName>
        <fullName evidence="2">Uncharacterized conserved protein, contains FIST_N domain</fullName>
    </submittedName>
</protein>
<gene>
    <name evidence="2" type="ORF">SAMN04487771_10478</name>
</gene>
<proteinExistence type="predicted"/>
<dbReference type="OrthoDB" id="9770293at2"/>
<dbReference type="InterPro" id="IPR013702">
    <property type="entry name" value="FIST_domain_N"/>
</dbReference>
<keyword evidence="3" id="KW-1185">Reference proteome</keyword>
<dbReference type="eggNOG" id="COG3287">
    <property type="taxonomic scope" value="Bacteria"/>
</dbReference>
<dbReference type="PANTHER" id="PTHR40252">
    <property type="entry name" value="BLR0328 PROTEIN"/>
    <property type="match status" value="1"/>
</dbReference>
<dbReference type="Proteomes" id="UP000199820">
    <property type="component" value="Unassembled WGS sequence"/>
</dbReference>
<evidence type="ECO:0000313" key="2">
    <source>
        <dbReference type="EMBL" id="SET80935.1"/>
    </source>
</evidence>
<dbReference type="EMBL" id="FOIL01000047">
    <property type="protein sequence ID" value="SET80935.1"/>
    <property type="molecule type" value="Genomic_DNA"/>
</dbReference>
<dbReference type="InterPro" id="IPR019494">
    <property type="entry name" value="FIST_C"/>
</dbReference>